<keyword evidence="3" id="KW-0676">Redox-active center</keyword>
<feature type="domain" description="Thioredoxin" evidence="4">
    <location>
        <begin position="21"/>
        <end position="105"/>
    </location>
</feature>
<comment type="caution">
    <text evidence="5">The sequence shown here is derived from an EMBL/GenBank/DDBJ whole genome shotgun (WGS) entry which is preliminary data.</text>
</comment>
<dbReference type="Pfam" id="PF00085">
    <property type="entry name" value="Thioredoxin"/>
    <property type="match status" value="1"/>
</dbReference>
<evidence type="ECO:0000313" key="6">
    <source>
        <dbReference type="Proteomes" id="UP000053557"/>
    </source>
</evidence>
<evidence type="ECO:0000259" key="4">
    <source>
        <dbReference type="Pfam" id="PF00085"/>
    </source>
</evidence>
<dbReference type="CDD" id="cd02947">
    <property type="entry name" value="TRX_family"/>
    <property type="match status" value="1"/>
</dbReference>
<keyword evidence="6" id="KW-1185">Reference proteome</keyword>
<dbReference type="PANTHER" id="PTHR45663">
    <property type="entry name" value="GEO12009P1"/>
    <property type="match status" value="1"/>
</dbReference>
<protein>
    <recommendedName>
        <fullName evidence="4">Thioredoxin domain-containing protein</fullName>
    </recommendedName>
</protein>
<reference evidence="5 6" key="1">
    <citation type="submission" date="2015-12" db="EMBL/GenBank/DDBJ databases">
        <title>Draft genome sequence of Acidibacillus ferrooxidans ITV001, isolated from a chalcopyrite acid mine drainage site in Brazil.</title>
        <authorList>
            <person name="Dall'Agnol H."/>
            <person name="Nancucheo I."/>
            <person name="Johnson B."/>
            <person name="Oliveira R."/>
            <person name="Leite L."/>
            <person name="Pylro V."/>
            <person name="Nunes G.L."/>
            <person name="Tzotzos G."/>
            <person name="Fernandes G.R."/>
            <person name="Dutra J."/>
            <person name="Orellana S.C."/>
            <person name="Oliveira G."/>
        </authorList>
    </citation>
    <scope>NUCLEOTIDE SEQUENCE [LARGE SCALE GENOMIC DNA]</scope>
    <source>
        <strain evidence="6">ITV01</strain>
    </source>
</reference>
<gene>
    <name evidence="5" type="ORF">ATW55_09915</name>
</gene>
<proteinExistence type="inferred from homology"/>
<evidence type="ECO:0000256" key="3">
    <source>
        <dbReference type="ARBA" id="ARBA00023284"/>
    </source>
</evidence>
<organism evidence="5 6">
    <name type="scientific">Ferroacidibacillus organovorans</name>
    <dbReference type="NCBI Taxonomy" id="1765683"/>
    <lineage>
        <taxon>Bacteria</taxon>
        <taxon>Bacillati</taxon>
        <taxon>Bacillota</taxon>
        <taxon>Bacilli</taxon>
        <taxon>Bacillales</taxon>
        <taxon>Alicyclobacillaceae</taxon>
        <taxon>Ferroacidibacillus</taxon>
    </lineage>
</organism>
<dbReference type="InterPro" id="IPR036249">
    <property type="entry name" value="Thioredoxin-like_sf"/>
</dbReference>
<dbReference type="GO" id="GO:0015035">
    <property type="term" value="F:protein-disulfide reductase activity"/>
    <property type="evidence" value="ECO:0007669"/>
    <property type="project" value="TreeGrafter"/>
</dbReference>
<dbReference type="SUPFAM" id="SSF52833">
    <property type="entry name" value="Thioredoxin-like"/>
    <property type="match status" value="1"/>
</dbReference>
<evidence type="ECO:0000256" key="1">
    <source>
        <dbReference type="ARBA" id="ARBA00008987"/>
    </source>
</evidence>
<sequence length="115" mass="13008">MRQVYTLEDSSQSIPLSAWREVYERAPTVIVASVASWDESSARMEALLDEIAQLYGARAPVLRVDVERDRALANALRIQAVPTLRVYARGVVVCEVTGYLPFSVMHERIRDFLPE</sequence>
<dbReference type="Gene3D" id="3.40.30.10">
    <property type="entry name" value="Glutaredoxin"/>
    <property type="match status" value="1"/>
</dbReference>
<keyword evidence="2" id="KW-1015">Disulfide bond</keyword>
<dbReference type="AlphaFoldDB" id="A0A117SYM9"/>
<comment type="similarity">
    <text evidence="1">Belongs to the thioredoxin family.</text>
</comment>
<accession>A0A117SYM9</accession>
<dbReference type="GO" id="GO:0005737">
    <property type="term" value="C:cytoplasm"/>
    <property type="evidence" value="ECO:0007669"/>
    <property type="project" value="TreeGrafter"/>
</dbReference>
<dbReference type="PANTHER" id="PTHR45663:SF11">
    <property type="entry name" value="GEO12009P1"/>
    <property type="match status" value="1"/>
</dbReference>
<dbReference type="Proteomes" id="UP000053557">
    <property type="component" value="Unassembled WGS sequence"/>
</dbReference>
<name>A0A117SYM9_9BACL</name>
<evidence type="ECO:0000313" key="5">
    <source>
        <dbReference type="EMBL" id="KUO97219.1"/>
    </source>
</evidence>
<evidence type="ECO:0000256" key="2">
    <source>
        <dbReference type="ARBA" id="ARBA00023157"/>
    </source>
</evidence>
<dbReference type="EMBL" id="LPVJ01000005">
    <property type="protein sequence ID" value="KUO97219.1"/>
    <property type="molecule type" value="Genomic_DNA"/>
</dbReference>
<dbReference type="InterPro" id="IPR013766">
    <property type="entry name" value="Thioredoxin_domain"/>
</dbReference>